<accession>A0A060SZ78</accession>
<comment type="caution">
    <text evidence="2">The sequence shown here is derived from an EMBL/GenBank/DDBJ whole genome shotgun (WGS) entry which is preliminary data.</text>
</comment>
<gene>
    <name evidence="2" type="ORF">BN946_scf184714.g3</name>
</gene>
<dbReference type="Proteomes" id="UP000029665">
    <property type="component" value="Unassembled WGS sequence"/>
</dbReference>
<reference evidence="2" key="1">
    <citation type="submission" date="2014-01" db="EMBL/GenBank/DDBJ databases">
        <title>The genome of the white-rot fungus Pycnoporus cinnabarinus: a basidiomycete model with a versatile arsenal for lignocellulosic biomass breakdown.</title>
        <authorList>
            <person name="Levasseur A."/>
            <person name="Lomascolo A."/>
            <person name="Ruiz-Duenas F.J."/>
            <person name="Uzan E."/>
            <person name="Piumi F."/>
            <person name="Kues U."/>
            <person name="Ram A.F.J."/>
            <person name="Murat C."/>
            <person name="Haon M."/>
            <person name="Benoit I."/>
            <person name="Arfi Y."/>
            <person name="Chevret D."/>
            <person name="Drula E."/>
            <person name="Kwon M.J."/>
            <person name="Gouret P."/>
            <person name="Lesage-Meessen L."/>
            <person name="Lombard V."/>
            <person name="Mariette J."/>
            <person name="Noirot C."/>
            <person name="Park J."/>
            <person name="Patyshakuliyeva A."/>
            <person name="Wieneger R.A.B."/>
            <person name="Wosten H.A.B."/>
            <person name="Martin F."/>
            <person name="Coutinho P.M."/>
            <person name="de Vries R."/>
            <person name="Martinez A.T."/>
            <person name="Klopp C."/>
            <person name="Pontarotti P."/>
            <person name="Henrissat B."/>
            <person name="Record E."/>
        </authorList>
    </citation>
    <scope>NUCLEOTIDE SEQUENCE [LARGE SCALE GENOMIC DNA]</scope>
    <source>
        <strain evidence="2">BRFM137</strain>
    </source>
</reference>
<evidence type="ECO:0000313" key="2">
    <source>
        <dbReference type="EMBL" id="CDO77828.1"/>
    </source>
</evidence>
<dbReference type="EMBL" id="CCBP010000509">
    <property type="protein sequence ID" value="CDO77828.1"/>
    <property type="molecule type" value="Genomic_DNA"/>
</dbReference>
<evidence type="ECO:0000313" key="3">
    <source>
        <dbReference type="Proteomes" id="UP000029665"/>
    </source>
</evidence>
<evidence type="ECO:0000259" key="1">
    <source>
        <dbReference type="Pfam" id="PF12937"/>
    </source>
</evidence>
<dbReference type="HOGENOM" id="CLU_900595_0_0_1"/>
<sequence length="309" mass="35277">MYRIWFGAIWSDARRDIPAIFILPVELHISVFELVIDEENTAYVGFTPTFTIRRLMHVCRLWRSIATSTAVFWRYIDTTQPTPWVSLCLARSRACLLDVYVAFFPRQPAVGVDLVRPHARRIRSLASRIPSGCDGQGQYWKRLCPLFEAGMPQLQRLELLPLYTDSVFPRHQHAMVADYALSNTSLPRLRWLTTGMVVLPAPKDFWRSLRGLTLHDYLGPDANPRGFDELVDILAQNPALEELHVRCFGERRFTTATSAHQQASASPLGPGMARLPCLRRLSLYSHNDIVDFVPTLRSCLEVPRDVSTE</sequence>
<dbReference type="OrthoDB" id="2750723at2759"/>
<feature type="domain" description="F-box" evidence="1">
    <location>
        <begin position="22"/>
        <end position="77"/>
    </location>
</feature>
<dbReference type="AlphaFoldDB" id="A0A060SZ78"/>
<dbReference type="InterPro" id="IPR001810">
    <property type="entry name" value="F-box_dom"/>
</dbReference>
<dbReference type="STRING" id="5643.A0A060SZ78"/>
<organism evidence="2 3">
    <name type="scientific">Pycnoporus cinnabarinus</name>
    <name type="common">Cinnabar-red polypore</name>
    <name type="synonym">Trametes cinnabarina</name>
    <dbReference type="NCBI Taxonomy" id="5643"/>
    <lineage>
        <taxon>Eukaryota</taxon>
        <taxon>Fungi</taxon>
        <taxon>Dikarya</taxon>
        <taxon>Basidiomycota</taxon>
        <taxon>Agaricomycotina</taxon>
        <taxon>Agaricomycetes</taxon>
        <taxon>Polyporales</taxon>
        <taxon>Polyporaceae</taxon>
        <taxon>Trametes</taxon>
    </lineage>
</organism>
<dbReference type="OMA" id="GHYWHIL"/>
<dbReference type="Pfam" id="PF12937">
    <property type="entry name" value="F-box-like"/>
    <property type="match status" value="1"/>
</dbReference>
<name>A0A060SZ78_PYCCI</name>
<keyword evidence="3" id="KW-1185">Reference proteome</keyword>
<protein>
    <recommendedName>
        <fullName evidence="1">F-box domain-containing protein</fullName>
    </recommendedName>
</protein>
<proteinExistence type="predicted"/>